<dbReference type="PANTHER" id="PTHR33973">
    <property type="entry name" value="OS07G0153300 PROTEIN"/>
    <property type="match status" value="1"/>
</dbReference>
<keyword evidence="1" id="KW-0472">Membrane</keyword>
<evidence type="ECO:0000313" key="2">
    <source>
        <dbReference type="EMBL" id="MCC2614744.1"/>
    </source>
</evidence>
<dbReference type="Proteomes" id="UP001520878">
    <property type="component" value="Unassembled WGS sequence"/>
</dbReference>
<dbReference type="PANTHER" id="PTHR33973:SF4">
    <property type="entry name" value="OS07G0153300 PROTEIN"/>
    <property type="match status" value="1"/>
</dbReference>
<gene>
    <name evidence="2" type="ORF">LJ739_00630</name>
</gene>
<name>A0ABS8G2D5_9ALTE</name>
<evidence type="ECO:0000313" key="3">
    <source>
        <dbReference type="Proteomes" id="UP001520878"/>
    </source>
</evidence>
<dbReference type="Pfam" id="PF07103">
    <property type="entry name" value="DUF1365"/>
    <property type="match status" value="1"/>
</dbReference>
<organism evidence="2 3">
    <name type="scientific">Fluctibacter halophilus</name>
    <dbReference type="NCBI Taxonomy" id="226011"/>
    <lineage>
        <taxon>Bacteria</taxon>
        <taxon>Pseudomonadati</taxon>
        <taxon>Pseudomonadota</taxon>
        <taxon>Gammaproteobacteria</taxon>
        <taxon>Alteromonadales</taxon>
        <taxon>Alteromonadaceae</taxon>
        <taxon>Fluctibacter</taxon>
    </lineage>
</organism>
<accession>A0ABS8G2D5</accession>
<evidence type="ECO:0000256" key="1">
    <source>
        <dbReference type="SAM" id="Phobius"/>
    </source>
</evidence>
<dbReference type="InterPro" id="IPR010775">
    <property type="entry name" value="DUF1365"/>
</dbReference>
<protein>
    <submittedName>
        <fullName evidence="2">DUF1365 domain-containing protein</fullName>
    </submittedName>
</protein>
<reference evidence="2 3" key="1">
    <citation type="submission" date="2021-10" db="EMBL/GenBank/DDBJ databases">
        <title>Draft genome of Aestuariibacter halophilus JC2043.</title>
        <authorList>
            <person name="Emsley S.A."/>
            <person name="Pfannmuller K.M."/>
            <person name="Ushijima B."/>
            <person name="Saw J.H."/>
            <person name="Videau P."/>
        </authorList>
    </citation>
    <scope>NUCLEOTIDE SEQUENCE [LARGE SCALE GENOMIC DNA]</scope>
    <source>
        <strain evidence="2 3">JC2043</strain>
    </source>
</reference>
<feature type="transmembrane region" description="Helical" evidence="1">
    <location>
        <begin position="201"/>
        <end position="221"/>
    </location>
</feature>
<dbReference type="EMBL" id="JAJEWP010000001">
    <property type="protein sequence ID" value="MCC2614744.1"/>
    <property type="molecule type" value="Genomic_DNA"/>
</dbReference>
<proteinExistence type="predicted"/>
<comment type="caution">
    <text evidence="2">The sequence shown here is derived from an EMBL/GenBank/DDBJ whole genome shotgun (WGS) entry which is preliminary data.</text>
</comment>
<keyword evidence="3" id="KW-1185">Reference proteome</keyword>
<keyword evidence="1" id="KW-0812">Transmembrane</keyword>
<sequence>MTSSLYVGQVSHTRLVPKHHHFDYRIFLFWLALDDLDSTIENTRGFSRHWLSPVRFRRADYLGDPVQPLAEAVRQRMSELSGKGLTGKVFLLGQCRLFGLYFSPVNFYFLQHPDGHFTHMLAEVSNTPWNERHHYLVNLAEQAPTDKAFHVSPFNPMDMTYHWRVSQPGDRLSLSLSCHRQQREFSASLHLQRQPMNSFSLWRVMVSIPAMTIKTVVGIYWQALKLYLKKVPVYDHPGK</sequence>
<keyword evidence="1" id="KW-1133">Transmembrane helix</keyword>
<dbReference type="RefSeq" id="WP_229156664.1">
    <property type="nucleotide sequence ID" value="NZ_JAJEWP010000001.1"/>
</dbReference>